<evidence type="ECO:0000256" key="4">
    <source>
        <dbReference type="ARBA" id="ARBA00049360"/>
    </source>
</evidence>
<dbReference type="FunFam" id="3.90.640.10:FF:000014">
    <property type="entry name" value="Putative actin-related protein 6"/>
    <property type="match status" value="1"/>
</dbReference>
<dbReference type="Gene3D" id="2.160.20.120">
    <property type="match status" value="1"/>
</dbReference>
<dbReference type="SMART" id="SM00268">
    <property type="entry name" value="ACTIN"/>
    <property type="match status" value="1"/>
</dbReference>
<dbReference type="PANTHER" id="PTHR11937">
    <property type="entry name" value="ACTIN"/>
    <property type="match status" value="1"/>
</dbReference>
<comment type="similarity">
    <text evidence="2">Belongs to the actin family. ARP6 subfamily.</text>
</comment>
<dbReference type="VEuPathDB" id="FungiDB:KRP22_10274"/>
<dbReference type="EnsemblProtists" id="Phyra78719">
    <property type="protein sequence ID" value="Phyra78719"/>
    <property type="gene ID" value="Phyra78719"/>
</dbReference>
<evidence type="ECO:0000313" key="6">
    <source>
        <dbReference type="EnsemblProtists" id="Phyra78719"/>
    </source>
</evidence>
<dbReference type="VEuPathDB" id="FungiDB:KRP22_15336"/>
<dbReference type="VEuPathDB" id="FungiDB:KRP23_12726"/>
<dbReference type="EMBL" id="DS566031">
    <property type="status" value="NOT_ANNOTATED_CDS"/>
    <property type="molecule type" value="Genomic_DNA"/>
</dbReference>
<keyword evidence="7" id="KW-1185">Reference proteome</keyword>
<dbReference type="Proteomes" id="UP000005238">
    <property type="component" value="Unassembled WGS sequence"/>
</dbReference>
<evidence type="ECO:0000256" key="1">
    <source>
        <dbReference type="ARBA" id="ARBA00004496"/>
    </source>
</evidence>
<protein>
    <submittedName>
        <fullName evidence="6">Uncharacterized protein</fullName>
    </submittedName>
</protein>
<dbReference type="InterPro" id="IPR004000">
    <property type="entry name" value="Actin"/>
</dbReference>
<dbReference type="HOGENOM" id="CLU_388073_0_0_1"/>
<keyword evidence="3" id="KW-0963">Cytoplasm</keyword>
<feature type="region of interest" description="Disordered" evidence="5">
    <location>
        <begin position="194"/>
        <end position="215"/>
    </location>
</feature>
<dbReference type="GO" id="GO:0031491">
    <property type="term" value="F:nucleosome binding"/>
    <property type="evidence" value="ECO:0000318"/>
    <property type="project" value="GO_Central"/>
</dbReference>
<name>H3GPR1_PHYRM</name>
<dbReference type="STRING" id="164328.H3GPR1"/>
<evidence type="ECO:0000256" key="5">
    <source>
        <dbReference type="SAM" id="MobiDB-lite"/>
    </source>
</evidence>
<dbReference type="Gene3D" id="3.90.640.10">
    <property type="entry name" value="Actin, Chain A, domain 4"/>
    <property type="match status" value="1"/>
</dbReference>
<dbReference type="InParanoid" id="H3GPR1"/>
<dbReference type="Pfam" id="PF00022">
    <property type="entry name" value="Actin"/>
    <property type="match status" value="1"/>
</dbReference>
<sequence>MNETMDQVVFEELGFQSYARVNAAECCVLSYSEFAEREFQENLSVAKNAVKRSPGRKRGNKTKAADPPTLPPVEDEDPLRFATSSCHLVVDSGFSFTHVVPVIDGKVYLPGVRRINVGGKLLTNYLKEIVSYRQWNVMDDTPVINELKETLCYCSMDFEGDLRRYHTDRQQRKHWVLPDYVHSFEGWCREDQVQEYTEDDETPTEDQQSANAHDDEQALEMGVEMVTVPEVLFNPSDIGIHQAGLAETIVQAAEACPEELCDALYGNILLVGGNTKFKNFRQRLERDLRSLVSDDFEIGLHEPSESIIQSQSRSMSFKVRVGAIETPKFPIAERQRVQQTWGVSGDGALEKLRVAMPGLTYISVAPRSFFDEVAHAQGGRSDELVAVARVSSDAHDLLERVDVLTRGSNRLLIGFDPRPPRGWPVGETTEPGQHLLTEIFVREASELRSLGAFGGGSLVVTDSLEQGSVVVNDCPYEKIKLAAFRGSRVFVTQQQALHVGRVALFAGRDSQLYLSAPELVAKDRIRVATSGRWGNSSIIVQTPKLFTPSLGVAVSGSGHVRFASVSNEDDCRCEQQSLAIAGSGGIDTGDITSRYARVAILGSASATVQTTESLTVGTLGTARVNYLEPGPESVRGSSSSLRALTATAKAQHAEERATIEAAASPPTRESAFEDAGYSLNRWWWGPWAERRSQKFHRWQSKHSKRWCDEYTY</sequence>
<dbReference type="OMA" id="FAEREFQ"/>
<comment type="catalytic activity">
    <reaction evidence="4">
        <text>ATP + H2O = ADP + phosphate + H(+)</text>
        <dbReference type="Rhea" id="RHEA:13065"/>
        <dbReference type="ChEBI" id="CHEBI:15377"/>
        <dbReference type="ChEBI" id="CHEBI:15378"/>
        <dbReference type="ChEBI" id="CHEBI:30616"/>
        <dbReference type="ChEBI" id="CHEBI:43474"/>
        <dbReference type="ChEBI" id="CHEBI:456216"/>
    </reaction>
</comment>
<feature type="region of interest" description="Disordered" evidence="5">
    <location>
        <begin position="50"/>
        <end position="76"/>
    </location>
</feature>
<dbReference type="SUPFAM" id="SSF53067">
    <property type="entry name" value="Actin-like ATPase domain"/>
    <property type="match status" value="1"/>
</dbReference>
<organism evidence="6 7">
    <name type="scientific">Phytophthora ramorum</name>
    <name type="common">Sudden oak death agent</name>
    <dbReference type="NCBI Taxonomy" id="164328"/>
    <lineage>
        <taxon>Eukaryota</taxon>
        <taxon>Sar</taxon>
        <taxon>Stramenopiles</taxon>
        <taxon>Oomycota</taxon>
        <taxon>Peronosporomycetes</taxon>
        <taxon>Peronosporales</taxon>
        <taxon>Peronosporaceae</taxon>
        <taxon>Phytophthora</taxon>
    </lineage>
</organism>
<dbReference type="GO" id="GO:0000812">
    <property type="term" value="C:Swr1 complex"/>
    <property type="evidence" value="ECO:0000318"/>
    <property type="project" value="GO_Central"/>
</dbReference>
<evidence type="ECO:0000256" key="2">
    <source>
        <dbReference type="ARBA" id="ARBA00005665"/>
    </source>
</evidence>
<dbReference type="eggNOG" id="KOG0680">
    <property type="taxonomic scope" value="Eukaryota"/>
</dbReference>
<feature type="compositionally biased region" description="Basic residues" evidence="5">
    <location>
        <begin position="50"/>
        <end position="61"/>
    </location>
</feature>
<evidence type="ECO:0000313" key="7">
    <source>
        <dbReference type="Proteomes" id="UP000005238"/>
    </source>
</evidence>
<accession>H3GPR1</accession>
<reference evidence="6" key="2">
    <citation type="submission" date="2015-06" db="UniProtKB">
        <authorList>
            <consortium name="EnsemblProtists"/>
        </authorList>
    </citation>
    <scope>IDENTIFICATION</scope>
    <source>
        <strain evidence="6">Pr102</strain>
    </source>
</reference>
<dbReference type="InterPro" id="IPR043129">
    <property type="entry name" value="ATPase_NBD"/>
</dbReference>
<dbReference type="GO" id="GO:0005737">
    <property type="term" value="C:cytoplasm"/>
    <property type="evidence" value="ECO:0007669"/>
    <property type="project" value="UniProtKB-SubCell"/>
</dbReference>
<dbReference type="VEuPathDB" id="FungiDB:KRP23_12727"/>
<comment type="subcellular location">
    <subcellularLocation>
        <location evidence="1">Cytoplasm</location>
    </subcellularLocation>
</comment>
<reference evidence="7" key="1">
    <citation type="journal article" date="2006" name="Science">
        <title>Phytophthora genome sequences uncover evolutionary origins and mechanisms of pathogenesis.</title>
        <authorList>
            <person name="Tyler B.M."/>
            <person name="Tripathy S."/>
            <person name="Zhang X."/>
            <person name="Dehal P."/>
            <person name="Jiang R.H."/>
            <person name="Aerts A."/>
            <person name="Arredondo F.D."/>
            <person name="Baxter L."/>
            <person name="Bensasson D."/>
            <person name="Beynon J.L."/>
            <person name="Chapman J."/>
            <person name="Damasceno C.M."/>
            <person name="Dorrance A.E."/>
            <person name="Dou D."/>
            <person name="Dickerman A.W."/>
            <person name="Dubchak I.L."/>
            <person name="Garbelotto M."/>
            <person name="Gijzen M."/>
            <person name="Gordon S.G."/>
            <person name="Govers F."/>
            <person name="Grunwald N.J."/>
            <person name="Huang W."/>
            <person name="Ivors K.L."/>
            <person name="Jones R.W."/>
            <person name="Kamoun S."/>
            <person name="Krampis K."/>
            <person name="Lamour K.H."/>
            <person name="Lee M.K."/>
            <person name="McDonald W.H."/>
            <person name="Medina M."/>
            <person name="Meijer H.J."/>
            <person name="Nordberg E.K."/>
            <person name="Maclean D.J."/>
            <person name="Ospina-Giraldo M.D."/>
            <person name="Morris P.F."/>
            <person name="Phuntumart V."/>
            <person name="Putnam N.H."/>
            <person name="Rash S."/>
            <person name="Rose J.K."/>
            <person name="Sakihama Y."/>
            <person name="Salamov A.A."/>
            <person name="Savidor A."/>
            <person name="Scheuring C.F."/>
            <person name="Smith B.M."/>
            <person name="Sobral B.W."/>
            <person name="Terry A."/>
            <person name="Torto-Alalibo T.A."/>
            <person name="Win J."/>
            <person name="Xu Z."/>
            <person name="Zhang H."/>
            <person name="Grigoriev I.V."/>
            <person name="Rokhsar D.S."/>
            <person name="Boore J.L."/>
        </authorList>
    </citation>
    <scope>NUCLEOTIDE SEQUENCE [LARGE SCALE GENOMIC DNA]</scope>
    <source>
        <strain evidence="7">Pr102</strain>
    </source>
</reference>
<dbReference type="AlphaFoldDB" id="H3GPR1"/>
<dbReference type="Gene3D" id="3.30.420.40">
    <property type="match status" value="1"/>
</dbReference>
<evidence type="ECO:0000256" key="3">
    <source>
        <dbReference type="ARBA" id="ARBA00022490"/>
    </source>
</evidence>
<proteinExistence type="inferred from homology"/>